<dbReference type="Proteomes" id="UP000298663">
    <property type="component" value="Unassembled WGS sequence"/>
</dbReference>
<sequence>MSAHFRLQPTNSPVEIASKGRRSYCTYTYMFMWSSADLPQTFVVSCSRCWRPSHVGLILSSPDWSARSLPNKSHV</sequence>
<reference evidence="1 2" key="1">
    <citation type="journal article" date="2015" name="Genome Biol.">
        <title>Comparative genomics of Steinernema reveals deeply conserved gene regulatory networks.</title>
        <authorList>
            <person name="Dillman A.R."/>
            <person name="Macchietto M."/>
            <person name="Porter C.F."/>
            <person name="Rogers A."/>
            <person name="Williams B."/>
            <person name="Antoshechkin I."/>
            <person name="Lee M.M."/>
            <person name="Goodwin Z."/>
            <person name="Lu X."/>
            <person name="Lewis E.E."/>
            <person name="Goodrich-Blair H."/>
            <person name="Stock S.P."/>
            <person name="Adams B.J."/>
            <person name="Sternberg P.W."/>
            <person name="Mortazavi A."/>
        </authorList>
    </citation>
    <scope>NUCLEOTIDE SEQUENCE [LARGE SCALE GENOMIC DNA]</scope>
    <source>
        <strain evidence="1 2">ALL</strain>
    </source>
</reference>
<organism evidence="1 2">
    <name type="scientific">Steinernema carpocapsae</name>
    <name type="common">Entomopathogenic nematode</name>
    <dbReference type="NCBI Taxonomy" id="34508"/>
    <lineage>
        <taxon>Eukaryota</taxon>
        <taxon>Metazoa</taxon>
        <taxon>Ecdysozoa</taxon>
        <taxon>Nematoda</taxon>
        <taxon>Chromadorea</taxon>
        <taxon>Rhabditida</taxon>
        <taxon>Tylenchina</taxon>
        <taxon>Panagrolaimomorpha</taxon>
        <taxon>Strongyloidoidea</taxon>
        <taxon>Steinernematidae</taxon>
        <taxon>Steinernema</taxon>
    </lineage>
</organism>
<reference evidence="1 2" key="2">
    <citation type="journal article" date="2019" name="G3 (Bethesda)">
        <title>Hybrid Assembly of the Genome of the Entomopathogenic Nematode Steinernema carpocapsae Identifies the X-Chromosome.</title>
        <authorList>
            <person name="Serra L."/>
            <person name="Macchietto M."/>
            <person name="Macias-Munoz A."/>
            <person name="McGill C.J."/>
            <person name="Rodriguez I.M."/>
            <person name="Rodriguez B."/>
            <person name="Murad R."/>
            <person name="Mortazavi A."/>
        </authorList>
    </citation>
    <scope>NUCLEOTIDE SEQUENCE [LARGE SCALE GENOMIC DNA]</scope>
    <source>
        <strain evidence="1 2">ALL</strain>
    </source>
</reference>
<name>A0A4U8UN93_STECR</name>
<proteinExistence type="predicted"/>
<keyword evidence="2" id="KW-1185">Reference proteome</keyword>
<evidence type="ECO:0000313" key="1">
    <source>
        <dbReference type="EMBL" id="TMS32968.1"/>
    </source>
</evidence>
<gene>
    <name evidence="1" type="ORF">L596_000753</name>
</gene>
<protein>
    <submittedName>
        <fullName evidence="1">Uncharacterized protein</fullName>
    </submittedName>
</protein>
<comment type="caution">
    <text evidence="1">The sequence shown here is derived from an EMBL/GenBank/DDBJ whole genome shotgun (WGS) entry which is preliminary data.</text>
</comment>
<accession>A0A4U8UN93</accession>
<dbReference type="EMBL" id="AZBU02000001">
    <property type="protein sequence ID" value="TMS32968.1"/>
    <property type="molecule type" value="Genomic_DNA"/>
</dbReference>
<dbReference type="AlphaFoldDB" id="A0A4U8UN93"/>
<evidence type="ECO:0000313" key="2">
    <source>
        <dbReference type="Proteomes" id="UP000298663"/>
    </source>
</evidence>